<name>A0A1X6MX44_9APHY</name>
<dbReference type="EMBL" id="KZ110599">
    <property type="protein sequence ID" value="OSX60945.1"/>
    <property type="molecule type" value="Genomic_DNA"/>
</dbReference>
<dbReference type="Proteomes" id="UP000194127">
    <property type="component" value="Unassembled WGS sequence"/>
</dbReference>
<organism evidence="1 2">
    <name type="scientific">Postia placenta MAD-698-R-SB12</name>
    <dbReference type="NCBI Taxonomy" id="670580"/>
    <lineage>
        <taxon>Eukaryota</taxon>
        <taxon>Fungi</taxon>
        <taxon>Dikarya</taxon>
        <taxon>Basidiomycota</taxon>
        <taxon>Agaricomycotina</taxon>
        <taxon>Agaricomycetes</taxon>
        <taxon>Polyporales</taxon>
        <taxon>Adustoporiaceae</taxon>
        <taxon>Rhodonia</taxon>
    </lineage>
</organism>
<dbReference type="OrthoDB" id="10268656at2759"/>
<dbReference type="RefSeq" id="XP_024337739.1">
    <property type="nucleotide sequence ID" value="XM_024485828.1"/>
</dbReference>
<dbReference type="GeneID" id="36330777"/>
<gene>
    <name evidence="1" type="ORF">POSPLADRAFT_1145720</name>
</gene>
<evidence type="ECO:0000313" key="2">
    <source>
        <dbReference type="Proteomes" id="UP000194127"/>
    </source>
</evidence>
<dbReference type="AlphaFoldDB" id="A0A1X6MX44"/>
<evidence type="ECO:0000313" key="1">
    <source>
        <dbReference type="EMBL" id="OSX60945.1"/>
    </source>
</evidence>
<keyword evidence="2" id="KW-1185">Reference proteome</keyword>
<proteinExistence type="predicted"/>
<protein>
    <submittedName>
        <fullName evidence="1">Uncharacterized protein</fullName>
    </submittedName>
</protein>
<sequence length="233" mass="26391">MTILYAIDGSKADDGTGWYGHLLVWHWRTTYNGITPPPIPYLGDTTESMHNTPRPIGYPCLCEVSITRSSILTHSERVKNQEPSYISDTASTTTIKEYPCGSELKNEPRYLLNVGHRQTEQHVPFAAVVYGLLDGNNGQEYSGCCRSVCSISFEPELKPKSHNRWVTCMAIRADENDGFYASMKPRRILNTVEKHKPHNKESAVYVEYHLIHDPPPPLPDCKQGVVHTFKCRE</sequence>
<reference evidence="1 2" key="1">
    <citation type="submission" date="2017-04" db="EMBL/GenBank/DDBJ databases">
        <title>Genome Sequence of the Model Brown-Rot Fungus Postia placenta SB12.</title>
        <authorList>
            <consortium name="DOE Joint Genome Institute"/>
            <person name="Gaskell J."/>
            <person name="Kersten P."/>
            <person name="Larrondo L.F."/>
            <person name="Canessa P."/>
            <person name="Martinez D."/>
            <person name="Hibbett D."/>
            <person name="Schmoll M."/>
            <person name="Kubicek C.P."/>
            <person name="Martinez A.T."/>
            <person name="Yadav J."/>
            <person name="Master E."/>
            <person name="Magnuson J.K."/>
            <person name="James T."/>
            <person name="Yaver D."/>
            <person name="Berka R."/>
            <person name="Labutti K."/>
            <person name="Lipzen A."/>
            <person name="Aerts A."/>
            <person name="Barry K."/>
            <person name="Henrissat B."/>
            <person name="Blanchette R."/>
            <person name="Grigoriev I."/>
            <person name="Cullen D."/>
        </authorList>
    </citation>
    <scope>NUCLEOTIDE SEQUENCE [LARGE SCALE GENOMIC DNA]</scope>
    <source>
        <strain evidence="1 2">MAD-698-R-SB12</strain>
    </source>
</reference>
<accession>A0A1X6MX44</accession>